<feature type="transmembrane region" description="Helical" evidence="1">
    <location>
        <begin position="76"/>
        <end position="100"/>
    </location>
</feature>
<name>W7IQ51_9PSEU</name>
<gene>
    <name evidence="2" type="ORF">UO65_5864</name>
</gene>
<dbReference type="RefSeq" id="WP_035288771.1">
    <property type="nucleotide sequence ID" value="NZ_AYXG01000227.1"/>
</dbReference>
<organism evidence="2 3">
    <name type="scientific">Actinokineospora spheciospongiae</name>
    <dbReference type="NCBI Taxonomy" id="909613"/>
    <lineage>
        <taxon>Bacteria</taxon>
        <taxon>Bacillati</taxon>
        <taxon>Actinomycetota</taxon>
        <taxon>Actinomycetes</taxon>
        <taxon>Pseudonocardiales</taxon>
        <taxon>Pseudonocardiaceae</taxon>
        <taxon>Actinokineospora</taxon>
    </lineage>
</organism>
<evidence type="ECO:0000313" key="3">
    <source>
        <dbReference type="Proteomes" id="UP000019277"/>
    </source>
</evidence>
<dbReference type="AlphaFoldDB" id="W7IQ51"/>
<comment type="caution">
    <text evidence="2">The sequence shown here is derived from an EMBL/GenBank/DDBJ whole genome shotgun (WGS) entry which is preliminary data.</text>
</comment>
<reference evidence="2 3" key="1">
    <citation type="journal article" date="2014" name="Genome Announc.">
        <title>Draft Genome Sequence of the Antitrypanosomally Active Sponge-Associated Bacterium Actinokineospora sp. Strain EG49.</title>
        <authorList>
            <person name="Harjes J."/>
            <person name="Ryu T."/>
            <person name="Abdelmohsen U.R."/>
            <person name="Moitinho-Silva L."/>
            <person name="Horn H."/>
            <person name="Ravasi T."/>
            <person name="Hentschel U."/>
        </authorList>
    </citation>
    <scope>NUCLEOTIDE SEQUENCE [LARGE SCALE GENOMIC DNA]</scope>
    <source>
        <strain evidence="2 3">EG49</strain>
    </source>
</reference>
<sequence length="110" mass="11404">MNAITVSPPMLFAGVGILLGLLIVWRAGARKVRAATEAARTGARAVSLVGRVLVLGGLITGVQWVVITYAADNTSLLLSVLGLPALFTAATLVRTLTVVADGPRRRGGKR</sequence>
<dbReference type="Proteomes" id="UP000019277">
    <property type="component" value="Unassembled WGS sequence"/>
</dbReference>
<feature type="transmembrane region" description="Helical" evidence="1">
    <location>
        <begin position="6"/>
        <end position="27"/>
    </location>
</feature>
<proteinExistence type="predicted"/>
<protein>
    <submittedName>
        <fullName evidence="2">Uncharacterized protein</fullName>
    </submittedName>
</protein>
<keyword evidence="3" id="KW-1185">Reference proteome</keyword>
<dbReference type="EMBL" id="AYXG01000227">
    <property type="protein sequence ID" value="EWC58862.1"/>
    <property type="molecule type" value="Genomic_DNA"/>
</dbReference>
<feature type="transmembrane region" description="Helical" evidence="1">
    <location>
        <begin position="48"/>
        <end position="70"/>
    </location>
</feature>
<evidence type="ECO:0000313" key="2">
    <source>
        <dbReference type="EMBL" id="EWC58862.1"/>
    </source>
</evidence>
<evidence type="ECO:0000256" key="1">
    <source>
        <dbReference type="SAM" id="Phobius"/>
    </source>
</evidence>
<keyword evidence="1" id="KW-0812">Transmembrane</keyword>
<keyword evidence="1" id="KW-1133">Transmembrane helix</keyword>
<dbReference type="eggNOG" id="ENOG5031IQC">
    <property type="taxonomic scope" value="Bacteria"/>
</dbReference>
<dbReference type="STRING" id="909613.UO65_5864"/>
<accession>W7IQ51</accession>
<keyword evidence="1" id="KW-0472">Membrane</keyword>